<dbReference type="OrthoDB" id="9793489at2"/>
<dbReference type="Pfam" id="PF00144">
    <property type="entry name" value="Beta-lactamase"/>
    <property type="match status" value="1"/>
</dbReference>
<dbReference type="RefSeq" id="WP_089890411.1">
    <property type="nucleotide sequence ID" value="NZ_FNGV01000006.1"/>
</dbReference>
<keyword evidence="1" id="KW-0732">Signal</keyword>
<feature type="domain" description="Beta-lactamase-related" evidence="2">
    <location>
        <begin position="39"/>
        <end position="352"/>
    </location>
</feature>
<keyword evidence="4" id="KW-1185">Reference proteome</keyword>
<dbReference type="PANTHER" id="PTHR46825">
    <property type="entry name" value="D-ALANYL-D-ALANINE-CARBOXYPEPTIDASE/ENDOPEPTIDASE AMPH"/>
    <property type="match status" value="1"/>
</dbReference>
<feature type="chain" id="PRO_5011609572" evidence="1">
    <location>
        <begin position="27"/>
        <end position="378"/>
    </location>
</feature>
<evidence type="ECO:0000256" key="1">
    <source>
        <dbReference type="SAM" id="SignalP"/>
    </source>
</evidence>
<dbReference type="STRING" id="192904.SAMN04488514_106215"/>
<gene>
    <name evidence="3" type="ORF">SAMN04488514_106215</name>
</gene>
<proteinExistence type="predicted"/>
<sequence length="378" mass="42682">MNCIKAFRFFSILIVSSLLFSLNLFAQANFSNELELKIDSIFENFNDINKPGATVAVVKNQKIVFKKGYGSANLEYGIPNSPSTIFHIASVSKQFTVFSILLLEKEGKLSFDDDIRKHIPQVPDFGKTITLRHLASHTSGMRDQWGLLGMAGWRQDDIITKEHILKLVFQQKELNFNPGESYMYCNTGFTLLAEVVARISGKTFAEFTEENIFKPLSMSNTLFYDDHEKIVKNRAYSYKTVKENVYKKSVLNYANVGATSLFTTVEDLALWSMNFSSYVVGNEYIFNKMNTLAVLNNGETFGGAYGQFINKYKGLNQIQHDGVDAGYRSYLGRFPDQNFSVMVFGNLGQSNPINLSLQVADLYLKDSFEKESDATITS</sequence>
<evidence type="ECO:0000313" key="4">
    <source>
        <dbReference type="Proteomes" id="UP000199440"/>
    </source>
</evidence>
<dbReference type="InterPro" id="IPR012338">
    <property type="entry name" value="Beta-lactam/transpept-like"/>
</dbReference>
<name>A0A1G9RNN9_9FLAO</name>
<dbReference type="AlphaFoldDB" id="A0A1G9RNN9"/>
<accession>A0A1G9RNN9</accession>
<dbReference type="InterPro" id="IPR050491">
    <property type="entry name" value="AmpC-like"/>
</dbReference>
<protein>
    <submittedName>
        <fullName evidence="3">CubicO group peptidase, beta-lactamase class C family</fullName>
    </submittedName>
</protein>
<organism evidence="3 4">
    <name type="scientific">Kriegella aquimaris</name>
    <dbReference type="NCBI Taxonomy" id="192904"/>
    <lineage>
        <taxon>Bacteria</taxon>
        <taxon>Pseudomonadati</taxon>
        <taxon>Bacteroidota</taxon>
        <taxon>Flavobacteriia</taxon>
        <taxon>Flavobacteriales</taxon>
        <taxon>Flavobacteriaceae</taxon>
        <taxon>Kriegella</taxon>
    </lineage>
</organism>
<dbReference type="EMBL" id="FNGV01000006">
    <property type="protein sequence ID" value="SDM24751.1"/>
    <property type="molecule type" value="Genomic_DNA"/>
</dbReference>
<dbReference type="Proteomes" id="UP000199440">
    <property type="component" value="Unassembled WGS sequence"/>
</dbReference>
<evidence type="ECO:0000259" key="2">
    <source>
        <dbReference type="Pfam" id="PF00144"/>
    </source>
</evidence>
<reference evidence="3 4" key="1">
    <citation type="submission" date="2016-10" db="EMBL/GenBank/DDBJ databases">
        <authorList>
            <person name="de Groot N.N."/>
        </authorList>
    </citation>
    <scope>NUCLEOTIDE SEQUENCE [LARGE SCALE GENOMIC DNA]</scope>
    <source>
        <strain evidence="3 4">DSM 19886</strain>
    </source>
</reference>
<evidence type="ECO:0000313" key="3">
    <source>
        <dbReference type="EMBL" id="SDM24751.1"/>
    </source>
</evidence>
<dbReference type="PANTHER" id="PTHR46825:SF9">
    <property type="entry name" value="BETA-LACTAMASE-RELATED DOMAIN-CONTAINING PROTEIN"/>
    <property type="match status" value="1"/>
</dbReference>
<dbReference type="SUPFAM" id="SSF56601">
    <property type="entry name" value="beta-lactamase/transpeptidase-like"/>
    <property type="match status" value="1"/>
</dbReference>
<feature type="signal peptide" evidence="1">
    <location>
        <begin position="1"/>
        <end position="26"/>
    </location>
</feature>
<dbReference type="Gene3D" id="3.40.710.10">
    <property type="entry name" value="DD-peptidase/beta-lactamase superfamily"/>
    <property type="match status" value="1"/>
</dbReference>
<dbReference type="InterPro" id="IPR001466">
    <property type="entry name" value="Beta-lactam-related"/>
</dbReference>